<proteinExistence type="predicted"/>
<name>A0A1Y3EVN7_9BILA</name>
<dbReference type="Proteomes" id="UP000243006">
    <property type="component" value="Unassembled WGS sequence"/>
</dbReference>
<organism evidence="1 2">
    <name type="scientific">Trichinella nativa</name>
    <dbReference type="NCBI Taxonomy" id="6335"/>
    <lineage>
        <taxon>Eukaryota</taxon>
        <taxon>Metazoa</taxon>
        <taxon>Ecdysozoa</taxon>
        <taxon>Nematoda</taxon>
        <taxon>Enoplea</taxon>
        <taxon>Dorylaimia</taxon>
        <taxon>Trichinellida</taxon>
        <taxon>Trichinellidae</taxon>
        <taxon>Trichinella</taxon>
    </lineage>
</organism>
<comment type="caution">
    <text evidence="1">The sequence shown here is derived from an EMBL/GenBank/DDBJ whole genome shotgun (WGS) entry which is preliminary data.</text>
</comment>
<accession>A0A1Y3EVN7</accession>
<gene>
    <name evidence="1" type="ORF">D917_06571</name>
</gene>
<reference evidence="1 2" key="1">
    <citation type="submission" date="2015-04" db="EMBL/GenBank/DDBJ databases">
        <title>Draft genome of the roundworm Trichinella nativa.</title>
        <authorList>
            <person name="Mitreva M."/>
        </authorList>
    </citation>
    <scope>NUCLEOTIDE SEQUENCE [LARGE SCALE GENOMIC DNA]</scope>
    <source>
        <strain evidence="1 2">ISS45</strain>
    </source>
</reference>
<dbReference type="AlphaFoldDB" id="A0A1Y3EVN7"/>
<evidence type="ECO:0000313" key="1">
    <source>
        <dbReference type="EMBL" id="OUC47896.1"/>
    </source>
</evidence>
<sequence>MNSSQITFCCLHGVAYNLSKVHSVPWEKVERIFIHCPQRDADQYVVTNDALNALIALGIFCFESNFQHDKKIIPYIISLLENLMTTNFVYTGAESVKFKTILAEKYVFYLNCILNEIAWRNESWKENVRLSMMFIFRAQFDIFDSMCSLCKSLLTKNDLTMEEKISLIRTVCLLVGFFRCFGRCSAMDKAALICQIFPQKLTAVAKDLSQKSSTFDLQQKRCLLHVTRM</sequence>
<protein>
    <submittedName>
        <fullName evidence="1">Uncharacterized protein</fullName>
    </submittedName>
</protein>
<dbReference type="EMBL" id="LVZM01003614">
    <property type="protein sequence ID" value="OUC47896.1"/>
    <property type="molecule type" value="Genomic_DNA"/>
</dbReference>
<evidence type="ECO:0000313" key="2">
    <source>
        <dbReference type="Proteomes" id="UP000243006"/>
    </source>
</evidence>